<dbReference type="EMBL" id="AP011115">
    <property type="protein sequence ID" value="BAH49726.1"/>
    <property type="molecule type" value="Genomic_DNA"/>
</dbReference>
<evidence type="ECO:0000256" key="1">
    <source>
        <dbReference type="SAM" id="MobiDB-lite"/>
    </source>
</evidence>
<sequence length="397" mass="41820">MYDNGDEYQPDSDGEDRSAGHRRASDASRTRVAVAVLVGVSACTGLLLPLVWGPTSNARGLAAIVGDSLVLAAVAVGMSVVAWGAGLLWSRSAREELPEAPVRYGPVPGLGPAQTEYVLRKWIGDSTPTATLLHLAEQSVVRLTLVDDDLWQIEGIGTPQQWRQIDPISRVFAECLGIYSPGGVFVADGSPESGYAVREGLGAMSERCRSWAAQGDLLVFSVRTWIGRAMACLCTVLAALGFLGILGPTIIGVPFVAFVIGSLGVFAAGTGLRHTPTGRQVWSGAAGFERVLSGRSKTIGSAAVRECFLAAVPYAFAFGVADRWSAQYRRVTGHPVPQPDWYPSTALYDDEVGLYAEVGFNNLDAILCFALYRLEAAGSRPDIGGCGNVGAVGGEAA</sequence>
<organism evidence="4 5">
    <name type="scientific">Rhodococcus opacus (strain B4)</name>
    <dbReference type="NCBI Taxonomy" id="632772"/>
    <lineage>
        <taxon>Bacteria</taxon>
        <taxon>Bacillati</taxon>
        <taxon>Actinomycetota</taxon>
        <taxon>Actinomycetes</taxon>
        <taxon>Mycobacteriales</taxon>
        <taxon>Nocardiaceae</taxon>
        <taxon>Rhodococcus</taxon>
    </lineage>
</organism>
<accession>C1AXM2</accession>
<dbReference type="Proteomes" id="UP000002212">
    <property type="component" value="Chromosome"/>
</dbReference>
<name>C1AXM2_RHOOB</name>
<keyword evidence="2" id="KW-0812">Transmembrane</keyword>
<dbReference type="AlphaFoldDB" id="C1AXM2"/>
<feature type="compositionally biased region" description="Acidic residues" evidence="1">
    <location>
        <begin position="1"/>
        <end position="14"/>
    </location>
</feature>
<feature type="transmembrane region" description="Helical" evidence="2">
    <location>
        <begin position="64"/>
        <end position="89"/>
    </location>
</feature>
<gene>
    <name evidence="4" type="ordered locus">ROP_14790</name>
</gene>
<dbReference type="KEGG" id="rop:ROP_14790"/>
<dbReference type="RefSeq" id="WP_012688698.1">
    <property type="nucleotide sequence ID" value="NC_012522.1"/>
</dbReference>
<protein>
    <submittedName>
        <fullName evidence="4">Hypothetical membrane protein</fullName>
    </submittedName>
</protein>
<evidence type="ECO:0000256" key="2">
    <source>
        <dbReference type="SAM" id="Phobius"/>
    </source>
</evidence>
<evidence type="ECO:0000313" key="4">
    <source>
        <dbReference type="EMBL" id="BAH49726.1"/>
    </source>
</evidence>
<dbReference type="OrthoDB" id="143710at2"/>
<dbReference type="STRING" id="632772.ROP_14790"/>
<proteinExistence type="predicted"/>
<feature type="compositionally biased region" description="Basic and acidic residues" evidence="1">
    <location>
        <begin position="15"/>
        <end position="24"/>
    </location>
</feature>
<dbReference type="InterPro" id="IPR048389">
    <property type="entry name" value="YciQ-like_C"/>
</dbReference>
<evidence type="ECO:0000313" key="5">
    <source>
        <dbReference type="Proteomes" id="UP000002212"/>
    </source>
</evidence>
<reference evidence="4 5" key="1">
    <citation type="submission" date="2009-03" db="EMBL/GenBank/DDBJ databases">
        <title>Comparison of the complete genome sequences of Rhodococcus erythropolis PR4 and Rhodococcus opacus B4.</title>
        <authorList>
            <person name="Takarada H."/>
            <person name="Sekine M."/>
            <person name="Hosoyama A."/>
            <person name="Yamada R."/>
            <person name="Fujisawa T."/>
            <person name="Omata S."/>
            <person name="Shimizu A."/>
            <person name="Tsukatani N."/>
            <person name="Tanikawa S."/>
            <person name="Fujita N."/>
            <person name="Harayama S."/>
        </authorList>
    </citation>
    <scope>NUCLEOTIDE SEQUENCE [LARGE SCALE GENOMIC DNA]</scope>
    <source>
        <strain evidence="4 5">B4</strain>
    </source>
</reference>
<dbReference type="HOGENOM" id="CLU_694217_0_0_11"/>
<evidence type="ECO:0000259" key="3">
    <source>
        <dbReference type="Pfam" id="PF20990"/>
    </source>
</evidence>
<keyword evidence="2" id="KW-1133">Transmembrane helix</keyword>
<keyword evidence="2" id="KW-0472">Membrane</keyword>
<feature type="transmembrane region" description="Helical" evidence="2">
    <location>
        <begin position="225"/>
        <end position="245"/>
    </location>
</feature>
<dbReference type="Pfam" id="PF20990">
    <property type="entry name" value="DUF2207_C"/>
    <property type="match status" value="1"/>
</dbReference>
<dbReference type="PATRIC" id="fig|632772.20.peg.1559"/>
<feature type="domain" description="Predicted membrane protein YciQ-like C-terminal" evidence="3">
    <location>
        <begin position="103"/>
        <end position="327"/>
    </location>
</feature>
<feature type="region of interest" description="Disordered" evidence="1">
    <location>
        <begin position="1"/>
        <end position="24"/>
    </location>
</feature>
<feature type="transmembrane region" description="Helical" evidence="2">
    <location>
        <begin position="251"/>
        <end position="272"/>
    </location>
</feature>
<feature type="transmembrane region" description="Helical" evidence="2">
    <location>
        <begin position="32"/>
        <end position="52"/>
    </location>
</feature>